<dbReference type="PATRIC" id="fig|1129794.4.peg.1859"/>
<dbReference type="EMBL" id="CP003837">
    <property type="protein sequence ID" value="AGH43986.1"/>
    <property type="molecule type" value="Genomic_DNA"/>
</dbReference>
<keyword evidence="3" id="KW-1185">Reference proteome</keyword>
<dbReference type="Proteomes" id="UP000011864">
    <property type="component" value="Chromosome"/>
</dbReference>
<dbReference type="RefSeq" id="WP_007637597.1">
    <property type="nucleotide sequence ID" value="NC_020514.1"/>
</dbReference>
<accession>K7AQ12</accession>
<evidence type="ECO:0000313" key="2">
    <source>
        <dbReference type="EMBL" id="AGH43986.1"/>
    </source>
</evidence>
<proteinExistence type="predicted"/>
<dbReference type="OrthoDB" id="8909581at2"/>
<evidence type="ECO:0000259" key="1">
    <source>
        <dbReference type="Pfam" id="PF07045"/>
    </source>
</evidence>
<protein>
    <recommendedName>
        <fullName evidence="1">DUF1330 domain-containing protein</fullName>
    </recommendedName>
</protein>
<feature type="domain" description="DUF1330" evidence="1">
    <location>
        <begin position="47"/>
        <end position="120"/>
    </location>
</feature>
<organism evidence="2 3">
    <name type="scientific">Paraglaciecola psychrophila 170</name>
    <dbReference type="NCBI Taxonomy" id="1129794"/>
    <lineage>
        <taxon>Bacteria</taxon>
        <taxon>Pseudomonadati</taxon>
        <taxon>Pseudomonadota</taxon>
        <taxon>Gammaproteobacteria</taxon>
        <taxon>Alteromonadales</taxon>
        <taxon>Alteromonadaceae</taxon>
        <taxon>Paraglaciecola</taxon>
    </lineage>
</organism>
<dbReference type="HOGENOM" id="CLU_131535_2_0_6"/>
<sequence>MSNSIDPTRQQLDMFKNLPRDTPIMMLNLIRLRDVAQYPDDRNASGAQAYKNYGEESGAIFKRVGGEIIWRGEPECLVIGPLEEVWDIAFIARYPNTCAFLDMITDAVYKQVVVHRQAAVLDSRLIRLGEAIEGSGFAG</sequence>
<gene>
    <name evidence="2" type="ORF">C427_1877</name>
</gene>
<dbReference type="SUPFAM" id="SSF54909">
    <property type="entry name" value="Dimeric alpha+beta barrel"/>
    <property type="match status" value="1"/>
</dbReference>
<dbReference type="InterPro" id="IPR011008">
    <property type="entry name" value="Dimeric_a/b-barrel"/>
</dbReference>
<evidence type="ECO:0000313" key="3">
    <source>
        <dbReference type="Proteomes" id="UP000011864"/>
    </source>
</evidence>
<dbReference type="AlphaFoldDB" id="K7AQ12"/>
<dbReference type="PANTHER" id="PTHR40257:SF1">
    <property type="entry name" value="DUF1330 DOMAIN-CONTAINING PROTEIN"/>
    <property type="match status" value="1"/>
</dbReference>
<reference evidence="2 3" key="1">
    <citation type="journal article" date="2013" name="Genome Announc.">
        <title>Complete Genome Sequence of Glaciecola psychrophila Strain 170T.</title>
        <authorList>
            <person name="Yin J."/>
            <person name="Chen J."/>
            <person name="Liu G."/>
            <person name="Yu Y."/>
            <person name="Song L."/>
            <person name="Wang X."/>
            <person name="Qu X."/>
        </authorList>
    </citation>
    <scope>NUCLEOTIDE SEQUENCE [LARGE SCALE GENOMIC DNA]</scope>
    <source>
        <strain evidence="2 3">170</strain>
    </source>
</reference>
<dbReference type="PANTHER" id="PTHR40257">
    <property type="match status" value="1"/>
</dbReference>
<name>K7AQ12_9ALTE</name>
<dbReference type="STRING" id="1129794.C427_1877"/>
<dbReference type="KEGG" id="gps:C427_1877"/>
<dbReference type="Gene3D" id="3.30.70.100">
    <property type="match status" value="1"/>
</dbReference>
<dbReference type="Pfam" id="PF07045">
    <property type="entry name" value="DUF1330"/>
    <property type="match status" value="1"/>
</dbReference>
<dbReference type="eggNOG" id="COG5470">
    <property type="taxonomic scope" value="Bacteria"/>
</dbReference>
<dbReference type="InterPro" id="IPR010753">
    <property type="entry name" value="DUF1330"/>
</dbReference>